<proteinExistence type="predicted"/>
<evidence type="ECO:0000313" key="2">
    <source>
        <dbReference type="Proteomes" id="UP000308600"/>
    </source>
</evidence>
<gene>
    <name evidence="1" type="ORF">BDN72DRAFT_834612</name>
</gene>
<accession>A0ACD3B6N2</accession>
<evidence type="ECO:0000313" key="1">
    <source>
        <dbReference type="EMBL" id="TFK73485.1"/>
    </source>
</evidence>
<sequence length="657" mass="74850">MNPPSANEQPPGKRQRTLIDASNTLPPNKSAEKKTCHFDFTKLPYDLIAEILIQTQNPKDVLAVARCSKALCWMLTDPSARYVWKHTRINCIVASMPAPIERFTESSWAAWIFDGGPCEVCGNHTDEMRVSYVLNMRVCQSSFCKLKIRTWRDRERVTIYAYQDVNHLLQYIPVLEAQACLSLRRIPISALGSHEINLVRRADWDRINLEFEEARKEAGDNWVEGNLAPLPNHKLPPPLDWAELLVWQQTYERHVQDLRGRIVLLTQRFAASEGYQVEDLENSPTFQSLLKKCVKARRPIQGEDVWPLYETIDDEVRRIMENRSQRENAKMSATARVVISRFYDDLQRQGTFKPLPAFSTFCQQIPIINSLMKNSVKDCPMVSPGGITMALGTESHIVRSMFLRELKEWQDRARDGLSEVLGCGGWKYAGKSMDNVHPTKNAGARFKCSNPGCAKLADKYKFRRDAGSLTYTQAIAHECTEVRNGKRKKVRRWDPSNFVRDETSISALKQFVHQTWDASEEVIHAGILVCKSCTPPVVLTVGDVAGHAQRHEEMEIEVVDSEEKMKAAFATRNLQPIIPGLANHMLGPAYEKKNKFAGLRNYRCVYCVPKTDQSTGDPKKPFDFNGLRSHLKAKHGITRPRDEDYYTEVPLQMPGSV</sequence>
<name>A0ACD3B6N2_9AGAR</name>
<dbReference type="EMBL" id="ML208275">
    <property type="protein sequence ID" value="TFK73485.1"/>
    <property type="molecule type" value="Genomic_DNA"/>
</dbReference>
<organism evidence="1 2">
    <name type="scientific">Pluteus cervinus</name>
    <dbReference type="NCBI Taxonomy" id="181527"/>
    <lineage>
        <taxon>Eukaryota</taxon>
        <taxon>Fungi</taxon>
        <taxon>Dikarya</taxon>
        <taxon>Basidiomycota</taxon>
        <taxon>Agaricomycotina</taxon>
        <taxon>Agaricomycetes</taxon>
        <taxon>Agaricomycetidae</taxon>
        <taxon>Agaricales</taxon>
        <taxon>Pluteineae</taxon>
        <taxon>Pluteaceae</taxon>
        <taxon>Pluteus</taxon>
    </lineage>
</organism>
<dbReference type="Proteomes" id="UP000308600">
    <property type="component" value="Unassembled WGS sequence"/>
</dbReference>
<protein>
    <submittedName>
        <fullName evidence="1">Uncharacterized protein</fullName>
    </submittedName>
</protein>
<reference evidence="1 2" key="1">
    <citation type="journal article" date="2019" name="Nat. Ecol. Evol.">
        <title>Megaphylogeny resolves global patterns of mushroom evolution.</title>
        <authorList>
            <person name="Varga T."/>
            <person name="Krizsan K."/>
            <person name="Foldi C."/>
            <person name="Dima B."/>
            <person name="Sanchez-Garcia M."/>
            <person name="Sanchez-Ramirez S."/>
            <person name="Szollosi G.J."/>
            <person name="Szarkandi J.G."/>
            <person name="Papp V."/>
            <person name="Albert L."/>
            <person name="Andreopoulos W."/>
            <person name="Angelini C."/>
            <person name="Antonin V."/>
            <person name="Barry K.W."/>
            <person name="Bougher N.L."/>
            <person name="Buchanan P."/>
            <person name="Buyck B."/>
            <person name="Bense V."/>
            <person name="Catcheside P."/>
            <person name="Chovatia M."/>
            <person name="Cooper J."/>
            <person name="Damon W."/>
            <person name="Desjardin D."/>
            <person name="Finy P."/>
            <person name="Geml J."/>
            <person name="Haridas S."/>
            <person name="Hughes K."/>
            <person name="Justo A."/>
            <person name="Karasinski D."/>
            <person name="Kautmanova I."/>
            <person name="Kiss B."/>
            <person name="Kocsube S."/>
            <person name="Kotiranta H."/>
            <person name="LaButti K.M."/>
            <person name="Lechner B.E."/>
            <person name="Liimatainen K."/>
            <person name="Lipzen A."/>
            <person name="Lukacs Z."/>
            <person name="Mihaltcheva S."/>
            <person name="Morgado L.N."/>
            <person name="Niskanen T."/>
            <person name="Noordeloos M.E."/>
            <person name="Ohm R.A."/>
            <person name="Ortiz-Santana B."/>
            <person name="Ovrebo C."/>
            <person name="Racz N."/>
            <person name="Riley R."/>
            <person name="Savchenko A."/>
            <person name="Shiryaev A."/>
            <person name="Soop K."/>
            <person name="Spirin V."/>
            <person name="Szebenyi C."/>
            <person name="Tomsovsky M."/>
            <person name="Tulloss R.E."/>
            <person name="Uehling J."/>
            <person name="Grigoriev I.V."/>
            <person name="Vagvolgyi C."/>
            <person name="Papp T."/>
            <person name="Martin F.M."/>
            <person name="Miettinen O."/>
            <person name="Hibbett D.S."/>
            <person name="Nagy L.G."/>
        </authorList>
    </citation>
    <scope>NUCLEOTIDE SEQUENCE [LARGE SCALE GENOMIC DNA]</scope>
    <source>
        <strain evidence="1 2">NL-1719</strain>
    </source>
</reference>
<keyword evidence="2" id="KW-1185">Reference proteome</keyword>